<dbReference type="Proteomes" id="UP000178820">
    <property type="component" value="Unassembled WGS sequence"/>
</dbReference>
<protein>
    <submittedName>
        <fullName evidence="1">Uncharacterized protein</fullName>
    </submittedName>
</protein>
<gene>
    <name evidence="1" type="ORF">A3D44_00660</name>
</gene>
<dbReference type="EMBL" id="MHOT01000022">
    <property type="protein sequence ID" value="OGZ68439.1"/>
    <property type="molecule type" value="Genomic_DNA"/>
</dbReference>
<dbReference type="STRING" id="1802207.A3D44_00660"/>
<dbReference type="AlphaFoldDB" id="A0A1G2I183"/>
<organism evidence="1 2">
    <name type="scientific">Candidatus Staskawiczbacteria bacterium RIFCSPHIGHO2_02_FULL_42_22</name>
    <dbReference type="NCBI Taxonomy" id="1802207"/>
    <lineage>
        <taxon>Bacteria</taxon>
        <taxon>Candidatus Staskawicziibacteriota</taxon>
    </lineage>
</organism>
<evidence type="ECO:0000313" key="1">
    <source>
        <dbReference type="EMBL" id="OGZ68439.1"/>
    </source>
</evidence>
<proteinExistence type="predicted"/>
<sequence length="130" mass="15055">MDFDNLFPRTWETAVAAEQPFYRKEIAMYFEYLGIANAMESVINISMTMMVGPFPFESERQAFLEKCHELVSRGKKNPYQIEFIFHDTLPINKPDENAFEVNDEGELIPARVFQWAASPPAKFLGLLKKL</sequence>
<comment type="caution">
    <text evidence="1">The sequence shown here is derived from an EMBL/GenBank/DDBJ whole genome shotgun (WGS) entry which is preliminary data.</text>
</comment>
<name>A0A1G2I183_9BACT</name>
<reference evidence="1 2" key="1">
    <citation type="journal article" date="2016" name="Nat. Commun.">
        <title>Thousands of microbial genomes shed light on interconnected biogeochemical processes in an aquifer system.</title>
        <authorList>
            <person name="Anantharaman K."/>
            <person name="Brown C.T."/>
            <person name="Hug L.A."/>
            <person name="Sharon I."/>
            <person name="Castelle C.J."/>
            <person name="Probst A.J."/>
            <person name="Thomas B.C."/>
            <person name="Singh A."/>
            <person name="Wilkins M.J."/>
            <person name="Karaoz U."/>
            <person name="Brodie E.L."/>
            <person name="Williams K.H."/>
            <person name="Hubbard S.S."/>
            <person name="Banfield J.F."/>
        </authorList>
    </citation>
    <scope>NUCLEOTIDE SEQUENCE [LARGE SCALE GENOMIC DNA]</scope>
</reference>
<evidence type="ECO:0000313" key="2">
    <source>
        <dbReference type="Proteomes" id="UP000178820"/>
    </source>
</evidence>
<accession>A0A1G2I183</accession>